<gene>
    <name evidence="2" type="ORF">E7746_07345</name>
</gene>
<feature type="compositionally biased region" description="Low complexity" evidence="1">
    <location>
        <begin position="94"/>
        <end position="104"/>
    </location>
</feature>
<accession>A0A4P7VNU8</accession>
<dbReference type="EMBL" id="CP039393">
    <property type="protein sequence ID" value="QCD35715.1"/>
    <property type="molecule type" value="Genomic_DNA"/>
</dbReference>
<dbReference type="Proteomes" id="UP000297031">
    <property type="component" value="Chromosome"/>
</dbReference>
<evidence type="ECO:0000313" key="3">
    <source>
        <dbReference type="Proteomes" id="UP000297031"/>
    </source>
</evidence>
<protein>
    <submittedName>
        <fullName evidence="2">DUF3127 domain-containing protein</fullName>
    </submittedName>
</protein>
<dbReference type="OrthoDB" id="598142at2"/>
<keyword evidence="3" id="KW-1185">Reference proteome</keyword>
<feature type="region of interest" description="Disordered" evidence="1">
    <location>
        <begin position="94"/>
        <end position="124"/>
    </location>
</feature>
<dbReference type="Pfam" id="PF11325">
    <property type="entry name" value="DUF3127"/>
    <property type="match status" value="1"/>
</dbReference>
<reference evidence="2 3" key="1">
    <citation type="submission" date="2019-02" db="EMBL/GenBank/DDBJ databases">
        <title>Isolation and identification of novel species under the genus Muribaculum.</title>
        <authorList>
            <person name="Miyake S."/>
            <person name="Ding Y."/>
            <person name="Low A."/>
            <person name="Soh M."/>
            <person name="Seedorf H."/>
        </authorList>
    </citation>
    <scope>NUCLEOTIDE SEQUENCE [LARGE SCALE GENOMIC DNA]</scope>
    <source>
        <strain evidence="2 3">TLL-A4</strain>
    </source>
</reference>
<dbReference type="InterPro" id="IPR021474">
    <property type="entry name" value="DUF3127"/>
</dbReference>
<dbReference type="KEGG" id="mgod:E7746_07345"/>
<name>A0A4P7VNU8_9BACT</name>
<proteinExistence type="predicted"/>
<organism evidence="2 3">
    <name type="scientific">Muribaculum gordoncarteri</name>
    <dbReference type="NCBI Taxonomy" id="2530390"/>
    <lineage>
        <taxon>Bacteria</taxon>
        <taxon>Pseudomonadati</taxon>
        <taxon>Bacteroidota</taxon>
        <taxon>Bacteroidia</taxon>
        <taxon>Bacteroidales</taxon>
        <taxon>Muribaculaceae</taxon>
        <taxon>Muribaculum</taxon>
    </lineage>
</organism>
<dbReference type="AlphaFoldDB" id="A0A4P7VNU8"/>
<sequence length="124" mass="13519">MEIAGKIILALPEQSGVSKAGNAWKKREYVLETQETYPKKVHFDLFGDRADQYPLNVGDEIVLSFDINSREFNGRWYTSVSGWKVEKAGAQAAPAAAPVQDFPGAVPPPPVPDLGSDATDDLPF</sequence>
<evidence type="ECO:0000256" key="1">
    <source>
        <dbReference type="SAM" id="MobiDB-lite"/>
    </source>
</evidence>
<evidence type="ECO:0000313" key="2">
    <source>
        <dbReference type="EMBL" id="QCD35715.1"/>
    </source>
</evidence>
<dbReference type="RefSeq" id="WP_123396921.1">
    <property type="nucleotide sequence ID" value="NZ_CANQMU010000017.1"/>
</dbReference>